<sequence>MRKLFLLLPFFLMLSGFTMPKEKDLVHIDDIEWTKQTLAERLDGKNEWTDEADTSGKFNRIHTLLHFEKGSATIRVKENKVAMVEFFFNSKREAKNMLNDIGFGVSKNIIDVLDGKLEGYHVVTSDKMIIFAKDSDIFLLMVVYNQGTISDFMDTIDKD</sequence>
<dbReference type="Proteomes" id="UP000019050">
    <property type="component" value="Unassembled WGS sequence"/>
</dbReference>
<evidence type="ECO:0008006" key="4">
    <source>
        <dbReference type="Google" id="ProtNLM"/>
    </source>
</evidence>
<name>W1Q5V7_ABIDE</name>
<feature type="signal peptide" evidence="1">
    <location>
        <begin position="1"/>
        <end position="20"/>
    </location>
</feature>
<dbReference type="AlphaFoldDB" id="W1Q5V7"/>
<gene>
    <name evidence="2" type="ORF">GCWU000182_001445</name>
</gene>
<keyword evidence="1" id="KW-0732">Signal</keyword>
<dbReference type="RefSeq" id="WP_023392087.1">
    <property type="nucleotide sequence ID" value="NZ_KI535340.1"/>
</dbReference>
<dbReference type="EMBL" id="ACIN03000013">
    <property type="protein sequence ID" value="ESK65284.1"/>
    <property type="molecule type" value="Genomic_DNA"/>
</dbReference>
<proteinExistence type="predicted"/>
<keyword evidence="3" id="KW-1185">Reference proteome</keyword>
<dbReference type="STRING" id="592010.GCWU000182_001445"/>
<organism evidence="2 3">
    <name type="scientific">Abiotrophia defectiva ATCC 49176</name>
    <dbReference type="NCBI Taxonomy" id="592010"/>
    <lineage>
        <taxon>Bacteria</taxon>
        <taxon>Bacillati</taxon>
        <taxon>Bacillota</taxon>
        <taxon>Bacilli</taxon>
        <taxon>Lactobacillales</taxon>
        <taxon>Aerococcaceae</taxon>
        <taxon>Abiotrophia</taxon>
    </lineage>
</organism>
<evidence type="ECO:0000256" key="1">
    <source>
        <dbReference type="SAM" id="SignalP"/>
    </source>
</evidence>
<protein>
    <recommendedName>
        <fullName evidence="4">DUF4367 domain-containing protein</fullName>
    </recommendedName>
</protein>
<accession>W1Q5V7</accession>
<comment type="caution">
    <text evidence="2">The sequence shown here is derived from an EMBL/GenBank/DDBJ whole genome shotgun (WGS) entry which is preliminary data.</text>
</comment>
<dbReference type="HOGENOM" id="CLU_1656985_0_0_9"/>
<reference evidence="2" key="1">
    <citation type="submission" date="2013-06" db="EMBL/GenBank/DDBJ databases">
        <authorList>
            <person name="Weinstock G."/>
            <person name="Sodergren E."/>
            <person name="Clifton S."/>
            <person name="Fulton L."/>
            <person name="Fulton B."/>
            <person name="Courtney L."/>
            <person name="Fronick C."/>
            <person name="Harrison M."/>
            <person name="Strong C."/>
            <person name="Farmer C."/>
            <person name="Delahaunty K."/>
            <person name="Markovic C."/>
            <person name="Hall O."/>
            <person name="Minx P."/>
            <person name="Tomlinson C."/>
            <person name="Mitreva M."/>
            <person name="Nelson J."/>
            <person name="Hou S."/>
            <person name="Wollam A."/>
            <person name="Pepin K.H."/>
            <person name="Johnson M."/>
            <person name="Bhonagiri V."/>
            <person name="Nash W.E."/>
            <person name="Warren W."/>
            <person name="Chinwalla A."/>
            <person name="Mardis E.R."/>
            <person name="Wilson R.K."/>
        </authorList>
    </citation>
    <scope>NUCLEOTIDE SEQUENCE [LARGE SCALE GENOMIC DNA]</scope>
    <source>
        <strain evidence="2">ATCC 49176</strain>
    </source>
</reference>
<evidence type="ECO:0000313" key="2">
    <source>
        <dbReference type="EMBL" id="ESK65284.1"/>
    </source>
</evidence>
<dbReference type="GeneID" id="84817947"/>
<evidence type="ECO:0000313" key="3">
    <source>
        <dbReference type="Proteomes" id="UP000019050"/>
    </source>
</evidence>
<feature type="chain" id="PRO_5039602240" description="DUF4367 domain-containing protein" evidence="1">
    <location>
        <begin position="21"/>
        <end position="159"/>
    </location>
</feature>